<comment type="subcellular location">
    <subcellularLocation>
        <location evidence="1">Cell membrane</location>
        <topology evidence="1">Multi-pass membrane protein</topology>
    </subcellularLocation>
</comment>
<dbReference type="Gene3D" id="3.40.1110.10">
    <property type="entry name" value="Calcium-transporting ATPase, cytoplasmic domain N"/>
    <property type="match status" value="1"/>
</dbReference>
<keyword evidence="3" id="KW-1003">Cell membrane</keyword>
<dbReference type="SMART" id="SM00831">
    <property type="entry name" value="Cation_ATPase_N"/>
    <property type="match status" value="1"/>
</dbReference>
<dbReference type="InterPro" id="IPR001757">
    <property type="entry name" value="P_typ_ATPase"/>
</dbReference>
<dbReference type="InterPro" id="IPR050510">
    <property type="entry name" value="Cation_transp_ATPase_P-type"/>
</dbReference>
<dbReference type="InterPro" id="IPR023298">
    <property type="entry name" value="ATPase_P-typ_TM_dom_sf"/>
</dbReference>
<dbReference type="SFLD" id="SFLDS00003">
    <property type="entry name" value="Haloacid_Dehalogenase"/>
    <property type="match status" value="1"/>
</dbReference>
<evidence type="ECO:0000256" key="7">
    <source>
        <dbReference type="ARBA" id="ARBA00022967"/>
    </source>
</evidence>
<evidence type="ECO:0000313" key="12">
    <source>
        <dbReference type="EMBL" id="MFD1392175.1"/>
    </source>
</evidence>
<evidence type="ECO:0000256" key="9">
    <source>
        <dbReference type="ARBA" id="ARBA00023136"/>
    </source>
</evidence>
<reference evidence="13" key="1">
    <citation type="journal article" date="2019" name="Int. J. Syst. Evol. Microbiol.">
        <title>The Global Catalogue of Microorganisms (GCM) 10K type strain sequencing project: providing services to taxonomists for standard genome sequencing and annotation.</title>
        <authorList>
            <consortium name="The Broad Institute Genomics Platform"/>
            <consortium name="The Broad Institute Genome Sequencing Center for Infectious Disease"/>
            <person name="Wu L."/>
            <person name="Ma J."/>
        </authorList>
    </citation>
    <scope>NUCLEOTIDE SEQUENCE [LARGE SCALE GENOMIC DNA]</scope>
    <source>
        <strain evidence="13">CCM 8911</strain>
    </source>
</reference>
<evidence type="ECO:0000256" key="5">
    <source>
        <dbReference type="ARBA" id="ARBA00022741"/>
    </source>
</evidence>
<evidence type="ECO:0000313" key="13">
    <source>
        <dbReference type="Proteomes" id="UP001597249"/>
    </source>
</evidence>
<dbReference type="SUPFAM" id="SSF81660">
    <property type="entry name" value="Metal cation-transporting ATPase, ATP-binding domain N"/>
    <property type="match status" value="1"/>
</dbReference>
<feature type="transmembrane region" description="Helical" evidence="10">
    <location>
        <begin position="276"/>
        <end position="300"/>
    </location>
</feature>
<dbReference type="SUPFAM" id="SSF56784">
    <property type="entry name" value="HAD-like"/>
    <property type="match status" value="1"/>
</dbReference>
<evidence type="ECO:0000256" key="4">
    <source>
        <dbReference type="ARBA" id="ARBA00022692"/>
    </source>
</evidence>
<dbReference type="Pfam" id="PF13246">
    <property type="entry name" value="Cation_ATPase"/>
    <property type="match status" value="1"/>
</dbReference>
<organism evidence="12 13">
    <name type="scientific">Lacticaseibacillus jixianensis</name>
    <dbReference type="NCBI Taxonomy" id="2486012"/>
    <lineage>
        <taxon>Bacteria</taxon>
        <taxon>Bacillati</taxon>
        <taxon>Bacillota</taxon>
        <taxon>Bacilli</taxon>
        <taxon>Lactobacillales</taxon>
        <taxon>Lactobacillaceae</taxon>
        <taxon>Lacticaseibacillus</taxon>
    </lineage>
</organism>
<keyword evidence="8 10" id="KW-1133">Transmembrane helix</keyword>
<feature type="transmembrane region" description="Helical" evidence="10">
    <location>
        <begin position="780"/>
        <end position="801"/>
    </location>
</feature>
<dbReference type="Gene3D" id="3.40.50.1000">
    <property type="entry name" value="HAD superfamily/HAD-like"/>
    <property type="match status" value="1"/>
</dbReference>
<dbReference type="Gene3D" id="1.20.1110.10">
    <property type="entry name" value="Calcium-transporting ATPase, transmembrane domain"/>
    <property type="match status" value="1"/>
</dbReference>
<dbReference type="Pfam" id="PF00122">
    <property type="entry name" value="E1-E2_ATPase"/>
    <property type="match status" value="1"/>
</dbReference>
<dbReference type="Pfam" id="PF00689">
    <property type="entry name" value="Cation_ATPase_C"/>
    <property type="match status" value="1"/>
</dbReference>
<dbReference type="InterPro" id="IPR018303">
    <property type="entry name" value="ATPase_P-typ_P_site"/>
</dbReference>
<dbReference type="SFLD" id="SFLDF00027">
    <property type="entry name" value="p-type_atpase"/>
    <property type="match status" value="1"/>
</dbReference>
<dbReference type="SFLD" id="SFLDG00002">
    <property type="entry name" value="C1.7:_P-type_atpase_like"/>
    <property type="match status" value="1"/>
</dbReference>
<evidence type="ECO:0000256" key="2">
    <source>
        <dbReference type="ARBA" id="ARBA00005675"/>
    </source>
</evidence>
<keyword evidence="13" id="KW-1185">Reference proteome</keyword>
<evidence type="ECO:0000256" key="8">
    <source>
        <dbReference type="ARBA" id="ARBA00022989"/>
    </source>
</evidence>
<dbReference type="InterPro" id="IPR004014">
    <property type="entry name" value="ATPase_P-typ_cation-transptr_N"/>
</dbReference>
<dbReference type="NCBIfam" id="TIGR01494">
    <property type="entry name" value="ATPase_P-type"/>
    <property type="match status" value="2"/>
</dbReference>
<comment type="caution">
    <text evidence="12">The sequence shown here is derived from an EMBL/GenBank/DDBJ whole genome shotgun (WGS) entry which is preliminary data.</text>
</comment>
<dbReference type="InterPro" id="IPR059000">
    <property type="entry name" value="ATPase_P-type_domA"/>
</dbReference>
<keyword evidence="9 10" id="KW-0472">Membrane</keyword>
<feature type="transmembrane region" description="Helical" evidence="10">
    <location>
        <begin position="249"/>
        <end position="270"/>
    </location>
</feature>
<feature type="transmembrane region" description="Helical" evidence="10">
    <location>
        <begin position="894"/>
        <end position="911"/>
    </location>
</feature>
<name>A0ABW4B7J7_9LACO</name>
<feature type="transmembrane region" description="Helical" evidence="10">
    <location>
        <begin position="58"/>
        <end position="79"/>
    </location>
</feature>
<evidence type="ECO:0000256" key="10">
    <source>
        <dbReference type="SAM" id="Phobius"/>
    </source>
</evidence>
<evidence type="ECO:0000256" key="3">
    <source>
        <dbReference type="ARBA" id="ARBA00022475"/>
    </source>
</evidence>
<feature type="transmembrane region" description="Helical" evidence="10">
    <location>
        <begin position="85"/>
        <end position="102"/>
    </location>
</feature>
<dbReference type="RefSeq" id="WP_125585771.1">
    <property type="nucleotide sequence ID" value="NZ_JBHTMO010000002.1"/>
</dbReference>
<dbReference type="Gene3D" id="2.70.150.10">
    <property type="entry name" value="Calcium-transporting ATPase, cytoplasmic transduction domain A"/>
    <property type="match status" value="1"/>
</dbReference>
<protein>
    <submittedName>
        <fullName evidence="12">Cation-translocating P-type ATPase</fullName>
    </submittedName>
</protein>
<evidence type="ECO:0000256" key="6">
    <source>
        <dbReference type="ARBA" id="ARBA00022840"/>
    </source>
</evidence>
<keyword evidence="4 10" id="KW-0812">Transmembrane</keyword>
<accession>A0ABW4B7J7</accession>
<feature type="transmembrane region" description="Helical" evidence="10">
    <location>
        <begin position="821"/>
        <end position="841"/>
    </location>
</feature>
<dbReference type="PRINTS" id="PR00121">
    <property type="entry name" value="NAKATPASE"/>
</dbReference>
<sequence>MSATEKKAQYATESSDKVLSDLSTTATGLTEAEAQKRLSQYGDNTISHAKGESQFKAFIKNFGSLMAILLWVSGLVAMISGTMELGIAIWLVDIINGLFSYWQQFQAKKATDSLMAMLPTYTQVFRDGKLQQKNATELVPGDVFMLQAGNSIPVDARLIEATSMQVDQSALTGESVPESKFVKYDPGEGQFAESNLIYAGTTIGAGTGKAVAIATGMNTEFGKIAALTQQQKKVKSPLAIELDHLTRQISIIAIGIGVAFFIASIFFVHYPAAKAFIFALGMIVAFIPEGLLPTVSLSLAQGVTRMAKKHALVKDLNSVETLGETTVICSDKTGTLTQNQMTVNHVWTRSKEYKVTGQGYVNNGHIELNGQKIALEDEPELDALIRISSLNNDTQVQQDKDTGAPKILGTPTEASLVILAEKAGFDLDAATKATPRLKEFPFDSDRKRMSTVHQNDEKNLTVCVKGSLSDIVHQCDTIQVDGKVRPITEDDRRAIDVANTKYAKLGLRSLAAAYHLIPVAADRDEQLANMTIETAENHLTFVGLTVMADPPRPEIYEAVRKCHEANIKIIMVTGDSSLTAKSIAVKIGLTSDKARVVTGTELEAMTEPELQDALKGEIIFARVAPEQKYKIVSTLQKNGEIVASTGDGVNDAPALKKADIGVAMGVTGTDVAKDAADMILTDDNFASIVAAIEEGRTVYSNLQKFLTYILTSNVPEAVPSALFLFSGGLIPLPMTIMQILTVDLGTDMLPALGLGSEKAEPGIMKQPPRAKNAHLLNKGVVWKAFLWYGLISSAVSTFAYFFVNAQNGWPSIALASSGQVYARATTMVLGAIVFSQIANALNCRTKTASVFKVGLFSNRRVWYGIFFEVILFAFLTMTPGVQELFNTTVLQGDDWVFLFMIPIPIFLIEELRKWLDRRRLGNTEAAVE</sequence>
<proteinExistence type="inferred from homology"/>
<dbReference type="Pfam" id="PF08282">
    <property type="entry name" value="Hydrolase_3"/>
    <property type="match status" value="1"/>
</dbReference>
<keyword evidence="7" id="KW-1278">Translocase</keyword>
<evidence type="ECO:0000259" key="11">
    <source>
        <dbReference type="SMART" id="SM00831"/>
    </source>
</evidence>
<evidence type="ECO:0000256" key="1">
    <source>
        <dbReference type="ARBA" id="ARBA00004651"/>
    </source>
</evidence>
<dbReference type="SUPFAM" id="SSF81653">
    <property type="entry name" value="Calcium ATPase, transduction domain A"/>
    <property type="match status" value="1"/>
</dbReference>
<feature type="domain" description="Cation-transporting P-type ATPase N-terminal" evidence="11">
    <location>
        <begin position="9"/>
        <end position="82"/>
    </location>
</feature>
<dbReference type="EMBL" id="JBHTMO010000002">
    <property type="protein sequence ID" value="MFD1392175.1"/>
    <property type="molecule type" value="Genomic_DNA"/>
</dbReference>
<dbReference type="PROSITE" id="PS00154">
    <property type="entry name" value="ATPASE_E1_E2"/>
    <property type="match status" value="1"/>
</dbReference>
<dbReference type="PRINTS" id="PR00119">
    <property type="entry name" value="CATATPASE"/>
</dbReference>
<dbReference type="InterPro" id="IPR036412">
    <property type="entry name" value="HAD-like_sf"/>
</dbReference>
<dbReference type="InterPro" id="IPR044492">
    <property type="entry name" value="P_typ_ATPase_HD_dom"/>
</dbReference>
<keyword evidence="6" id="KW-0067">ATP-binding</keyword>
<feature type="transmembrane region" description="Helical" evidence="10">
    <location>
        <begin position="861"/>
        <end position="882"/>
    </location>
</feature>
<comment type="similarity">
    <text evidence="2">Belongs to the cation transport ATPase (P-type) (TC 3.A.3) family. Type IIA subfamily.</text>
</comment>
<dbReference type="InterPro" id="IPR008250">
    <property type="entry name" value="ATPase_P-typ_transduc_dom_A_sf"/>
</dbReference>
<dbReference type="InterPro" id="IPR023214">
    <property type="entry name" value="HAD_sf"/>
</dbReference>
<dbReference type="InterPro" id="IPR006068">
    <property type="entry name" value="ATPase_P-typ_cation-transptr_C"/>
</dbReference>
<gene>
    <name evidence="12" type="ORF">ACFQ3L_01035</name>
</gene>
<dbReference type="Pfam" id="PF00690">
    <property type="entry name" value="Cation_ATPase_N"/>
    <property type="match status" value="1"/>
</dbReference>
<dbReference type="SUPFAM" id="SSF81665">
    <property type="entry name" value="Calcium ATPase, transmembrane domain M"/>
    <property type="match status" value="1"/>
</dbReference>
<keyword evidence="5" id="KW-0547">Nucleotide-binding</keyword>
<dbReference type="PANTHER" id="PTHR43294">
    <property type="entry name" value="SODIUM/POTASSIUM-TRANSPORTING ATPASE SUBUNIT ALPHA"/>
    <property type="match status" value="1"/>
</dbReference>
<dbReference type="InterPro" id="IPR023299">
    <property type="entry name" value="ATPase_P-typ_cyto_dom_N"/>
</dbReference>
<dbReference type="PANTHER" id="PTHR43294:SF21">
    <property type="entry name" value="CATION TRANSPORTING ATPASE"/>
    <property type="match status" value="1"/>
</dbReference>
<dbReference type="Proteomes" id="UP001597249">
    <property type="component" value="Unassembled WGS sequence"/>
</dbReference>